<feature type="binding site" evidence="11">
    <location>
        <position position="266"/>
    </location>
    <ligand>
        <name>NAD(+)</name>
        <dbReference type="ChEBI" id="CHEBI:57540"/>
    </ligand>
</feature>
<comment type="catalytic activity">
    <reaction evidence="7 8">
        <text>UDP-alpha-D-glucose + 2 NAD(+) + H2O = UDP-alpha-D-glucuronate + 2 NADH + 3 H(+)</text>
        <dbReference type="Rhea" id="RHEA:23596"/>
        <dbReference type="ChEBI" id="CHEBI:15377"/>
        <dbReference type="ChEBI" id="CHEBI:15378"/>
        <dbReference type="ChEBI" id="CHEBI:57540"/>
        <dbReference type="ChEBI" id="CHEBI:57945"/>
        <dbReference type="ChEBI" id="CHEBI:58052"/>
        <dbReference type="ChEBI" id="CHEBI:58885"/>
        <dbReference type="EC" id="1.1.1.22"/>
    </reaction>
</comment>
<comment type="pathway">
    <text evidence="1">Nucleotide-sugar biosynthesis; UDP-alpha-D-glucuronate biosynthesis; UDP-alpha-D-glucuronate from UDP-alpha-D-glucose: step 1/1.</text>
</comment>
<dbReference type="SUPFAM" id="SSF51735">
    <property type="entry name" value="NAD(P)-binding Rossmann-fold domains"/>
    <property type="match status" value="1"/>
</dbReference>
<feature type="binding site" evidence="11">
    <location>
        <position position="155"/>
    </location>
    <ligand>
        <name>NAD(+)</name>
        <dbReference type="ChEBI" id="CHEBI:57540"/>
    </ligand>
</feature>
<dbReference type="InterPro" id="IPR001732">
    <property type="entry name" value="UDP-Glc/GDP-Man_DH_N"/>
</dbReference>
<feature type="binding site" evidence="10">
    <location>
        <begin position="152"/>
        <end position="155"/>
    </location>
    <ligand>
        <name>substrate</name>
    </ligand>
</feature>
<dbReference type="InterPro" id="IPR014026">
    <property type="entry name" value="UDP-Glc/GDP-Man_DH_dimer"/>
</dbReference>
<dbReference type="InterPro" id="IPR028357">
    <property type="entry name" value="UDPglc_DH_bac"/>
</dbReference>
<dbReference type="UniPathway" id="UPA00038">
    <property type="reaction ID" value="UER00491"/>
</dbReference>
<protein>
    <recommendedName>
        <fullName evidence="4 8">UDP-glucose 6-dehydrogenase</fullName>
        <ecNumber evidence="3 8">1.1.1.22</ecNumber>
    </recommendedName>
</protein>
<feature type="binding site" evidence="11">
    <location>
        <position position="122"/>
    </location>
    <ligand>
        <name>NAD(+)</name>
        <dbReference type="ChEBI" id="CHEBI:57540"/>
    </ligand>
</feature>
<evidence type="ECO:0000256" key="2">
    <source>
        <dbReference type="ARBA" id="ARBA00006601"/>
    </source>
</evidence>
<evidence type="ECO:0000256" key="11">
    <source>
        <dbReference type="PIRSR" id="PIRSR500134-3"/>
    </source>
</evidence>
<dbReference type="Pfam" id="PF00984">
    <property type="entry name" value="UDPG_MGDP_dh"/>
    <property type="match status" value="1"/>
</dbReference>
<dbReference type="EMBL" id="DSKI01000143">
    <property type="protein sequence ID" value="HEB42606.1"/>
    <property type="molecule type" value="Genomic_DNA"/>
</dbReference>
<dbReference type="PIRSF" id="PIRSF000124">
    <property type="entry name" value="UDPglc_GDPman_dh"/>
    <property type="match status" value="1"/>
</dbReference>
<evidence type="ECO:0000256" key="9">
    <source>
        <dbReference type="PIRSR" id="PIRSR500134-1"/>
    </source>
</evidence>
<feature type="domain" description="UDP-glucose/GDP-mannose dehydrogenase C-terminal" evidence="12">
    <location>
        <begin position="317"/>
        <end position="418"/>
    </location>
</feature>
<dbReference type="GO" id="GO:0000271">
    <property type="term" value="P:polysaccharide biosynthetic process"/>
    <property type="evidence" value="ECO:0007669"/>
    <property type="project" value="InterPro"/>
</dbReference>
<evidence type="ECO:0000256" key="5">
    <source>
        <dbReference type="ARBA" id="ARBA00023002"/>
    </source>
</evidence>
<dbReference type="Gene3D" id="1.20.5.100">
    <property type="entry name" value="Cytochrome c1, transmembrane anchor, C-terminal"/>
    <property type="match status" value="1"/>
</dbReference>
<feature type="binding site" evidence="10">
    <location>
        <position position="207"/>
    </location>
    <ligand>
        <name>substrate</name>
    </ligand>
</feature>
<dbReference type="GO" id="GO:0003979">
    <property type="term" value="F:UDP-glucose 6-dehydrogenase activity"/>
    <property type="evidence" value="ECO:0007669"/>
    <property type="project" value="UniProtKB-EC"/>
</dbReference>
<dbReference type="InterPro" id="IPR017476">
    <property type="entry name" value="UDP-Glc/GDP-Man"/>
</dbReference>
<dbReference type="PANTHER" id="PTHR43750">
    <property type="entry name" value="UDP-GLUCOSE 6-DEHYDROGENASE TUAD"/>
    <property type="match status" value="1"/>
</dbReference>
<feature type="binding site" evidence="10">
    <location>
        <position position="324"/>
    </location>
    <ligand>
        <name>substrate</name>
    </ligand>
</feature>
<dbReference type="Pfam" id="PF03721">
    <property type="entry name" value="UDPG_MGDP_dh_N"/>
    <property type="match status" value="1"/>
</dbReference>
<dbReference type="AlphaFoldDB" id="A0A7C1T398"/>
<reference evidence="13" key="1">
    <citation type="journal article" date="2020" name="mSystems">
        <title>Genome- and Community-Level Interaction Insights into Carbon Utilization and Element Cycling Functions of Hydrothermarchaeota in Hydrothermal Sediment.</title>
        <authorList>
            <person name="Zhou Z."/>
            <person name="Liu Y."/>
            <person name="Xu W."/>
            <person name="Pan J."/>
            <person name="Luo Z.H."/>
            <person name="Li M."/>
        </authorList>
    </citation>
    <scope>NUCLEOTIDE SEQUENCE [LARGE SCALE GENOMIC DNA]</scope>
    <source>
        <strain evidence="13">SpSt-243</strain>
    </source>
</reference>
<feature type="binding site" evidence="11">
    <location>
        <position position="35"/>
    </location>
    <ligand>
        <name>NAD(+)</name>
        <dbReference type="ChEBI" id="CHEBI:57540"/>
    </ligand>
</feature>
<dbReference type="InterPro" id="IPR036291">
    <property type="entry name" value="NAD(P)-bd_dom_sf"/>
</dbReference>
<evidence type="ECO:0000259" key="12">
    <source>
        <dbReference type="SMART" id="SM00984"/>
    </source>
</evidence>
<dbReference type="SUPFAM" id="SSF48179">
    <property type="entry name" value="6-phosphogluconate dehydrogenase C-terminal domain-like"/>
    <property type="match status" value="1"/>
</dbReference>
<dbReference type="Pfam" id="PF03720">
    <property type="entry name" value="UDPG_MGDP_dh_C"/>
    <property type="match status" value="1"/>
</dbReference>
<evidence type="ECO:0000256" key="6">
    <source>
        <dbReference type="ARBA" id="ARBA00023027"/>
    </source>
</evidence>
<gene>
    <name evidence="13" type="ORF">ENP70_02640</name>
</gene>
<keyword evidence="6 8" id="KW-0520">NAD</keyword>
<evidence type="ECO:0000256" key="1">
    <source>
        <dbReference type="ARBA" id="ARBA00004701"/>
    </source>
</evidence>
<feature type="binding site" evidence="10">
    <location>
        <begin position="252"/>
        <end position="256"/>
    </location>
    <ligand>
        <name>substrate</name>
    </ligand>
</feature>
<sequence>MRIVMIGSGYVGLVSGACLAALGHDVVCVDKSRDKIEALQAGRVPIYEPGLEIIIADNCAAGRLRFSGDLVGPVAAADAVFIAVGTPSRLVDGHADLSHVYAAAREIAAAATGFTVVVTKSTVPVGTGDEIERIFREEFPQKDIAVVSNPEFLREGAAISDFRRPDRIVVGSDDERSTELMRDIYEALDLKEMPLYFCERRTAELIKYASNAFLAMKITFINEMADLCEELGADVQKVAKGMGMDRRIGDKFLQAGPGFGGSCFPKDTLALVKTAQDYDRPLKLIETTVAINENRKRAMGRRVIAACDGRVRGKRIGVLGLTFKPNTDDMREAPSIAIVRTLLDGGADVHVYDPAGMEAARAVLGAVKYRRNAYEVAEGADAIVLVTEWDQFKSLDLPRLKELMKSPVVVDLRNVFDEDEMIGHGFQLVPLGKRPRSAYPARTLFHAVPPELSWNPLLWGDETPTGQLA</sequence>
<evidence type="ECO:0000256" key="4">
    <source>
        <dbReference type="ARBA" id="ARBA00015132"/>
    </source>
</evidence>
<dbReference type="PANTHER" id="PTHR43750:SF3">
    <property type="entry name" value="UDP-GLUCOSE 6-DEHYDROGENASE TUAD"/>
    <property type="match status" value="1"/>
</dbReference>
<evidence type="ECO:0000256" key="7">
    <source>
        <dbReference type="ARBA" id="ARBA00047473"/>
    </source>
</evidence>
<comment type="similarity">
    <text evidence="2 8">Belongs to the UDP-glucose/GDP-mannose dehydrogenase family.</text>
</comment>
<evidence type="ECO:0000256" key="3">
    <source>
        <dbReference type="ARBA" id="ARBA00012954"/>
    </source>
</evidence>
<dbReference type="GO" id="GO:0006065">
    <property type="term" value="P:UDP-glucuronate biosynthetic process"/>
    <property type="evidence" value="ECO:0007669"/>
    <property type="project" value="UniProtKB-UniPathway"/>
</dbReference>
<dbReference type="Gene3D" id="3.40.50.720">
    <property type="entry name" value="NAD(P)-binding Rossmann-like Domain"/>
    <property type="match status" value="2"/>
</dbReference>
<dbReference type="PROSITE" id="PS51257">
    <property type="entry name" value="PROKAR_LIPOPROTEIN"/>
    <property type="match status" value="1"/>
</dbReference>
<feature type="active site" description="Nucleophile" evidence="9">
    <location>
        <position position="263"/>
    </location>
</feature>
<dbReference type="InterPro" id="IPR008927">
    <property type="entry name" value="6-PGluconate_DH-like_C_sf"/>
</dbReference>
<dbReference type="SUPFAM" id="SSF52413">
    <property type="entry name" value="UDP-glucose/GDP-mannose dehydrogenase C-terminal domain"/>
    <property type="match status" value="1"/>
</dbReference>
<feature type="binding site" evidence="11">
    <location>
        <position position="331"/>
    </location>
    <ligand>
        <name>NAD(+)</name>
        <dbReference type="ChEBI" id="CHEBI:57540"/>
    </ligand>
</feature>
<dbReference type="PIRSF" id="PIRSF500134">
    <property type="entry name" value="UDPglc_DH_bac"/>
    <property type="match status" value="1"/>
</dbReference>
<evidence type="ECO:0000256" key="8">
    <source>
        <dbReference type="PIRNR" id="PIRNR000124"/>
    </source>
</evidence>
<dbReference type="InterPro" id="IPR014027">
    <property type="entry name" value="UDP-Glc/GDP-Man_DH_C"/>
</dbReference>
<name>A0A7C1T398_9HYPH</name>
<evidence type="ECO:0000313" key="13">
    <source>
        <dbReference type="EMBL" id="HEB42606.1"/>
    </source>
</evidence>
<dbReference type="InterPro" id="IPR036220">
    <property type="entry name" value="UDP-Glc/GDP-Man_DH_C_sf"/>
</dbReference>
<feature type="binding site" evidence="11">
    <location>
        <position position="86"/>
    </location>
    <ligand>
        <name>NAD(+)</name>
        <dbReference type="ChEBI" id="CHEBI:57540"/>
    </ligand>
</feature>
<evidence type="ECO:0000256" key="10">
    <source>
        <dbReference type="PIRSR" id="PIRSR500134-2"/>
    </source>
</evidence>
<feature type="binding site" evidence="11">
    <location>
        <position position="30"/>
    </location>
    <ligand>
        <name>NAD(+)</name>
        <dbReference type="ChEBI" id="CHEBI:57540"/>
    </ligand>
</feature>
<proteinExistence type="inferred from homology"/>
<dbReference type="SMART" id="SM00984">
    <property type="entry name" value="UDPG_MGDP_dh_C"/>
    <property type="match status" value="1"/>
</dbReference>
<dbReference type="EC" id="1.1.1.22" evidence="3 8"/>
<comment type="caution">
    <text evidence="13">The sequence shown here is derived from an EMBL/GenBank/DDBJ whole genome shotgun (WGS) entry which is preliminary data.</text>
</comment>
<accession>A0A7C1T398</accession>
<keyword evidence="5 8" id="KW-0560">Oxidoreductase</keyword>
<feature type="binding site" evidence="10">
    <location>
        <position position="260"/>
    </location>
    <ligand>
        <name>substrate</name>
    </ligand>
</feature>
<dbReference type="NCBIfam" id="TIGR03026">
    <property type="entry name" value="NDP-sugDHase"/>
    <property type="match status" value="1"/>
</dbReference>
<dbReference type="GO" id="GO:0051287">
    <property type="term" value="F:NAD binding"/>
    <property type="evidence" value="ECO:0007669"/>
    <property type="project" value="InterPro"/>
</dbReference>
<organism evidence="13">
    <name type="scientific">Agrobacterium albertimagni</name>
    <dbReference type="NCBI Taxonomy" id="147266"/>
    <lineage>
        <taxon>Bacteria</taxon>
        <taxon>Pseudomonadati</taxon>
        <taxon>Pseudomonadota</taxon>
        <taxon>Alphaproteobacteria</taxon>
        <taxon>Hyphomicrobiales</taxon>
        <taxon>Rhizobiaceae</taxon>
        <taxon>Rhizobium/Agrobacterium group</taxon>
        <taxon>Agrobacterium</taxon>
    </lineage>
</organism>